<dbReference type="Pfam" id="PF03840">
    <property type="entry name" value="SecG"/>
    <property type="match status" value="1"/>
</dbReference>
<gene>
    <name evidence="12" type="primary">secG</name>
    <name evidence="12" type="ORF">EYC87_14190</name>
</gene>
<evidence type="ECO:0000256" key="3">
    <source>
        <dbReference type="ARBA" id="ARBA00017876"/>
    </source>
</evidence>
<name>A0ABT3SXK8_9GAMM</name>
<feature type="transmembrane region" description="Helical" evidence="11">
    <location>
        <begin position="51"/>
        <end position="74"/>
    </location>
</feature>
<evidence type="ECO:0000256" key="7">
    <source>
        <dbReference type="ARBA" id="ARBA00022927"/>
    </source>
</evidence>
<proteinExistence type="inferred from homology"/>
<evidence type="ECO:0000256" key="9">
    <source>
        <dbReference type="ARBA" id="ARBA00023010"/>
    </source>
</evidence>
<evidence type="ECO:0000256" key="10">
    <source>
        <dbReference type="ARBA" id="ARBA00023136"/>
    </source>
</evidence>
<dbReference type="NCBIfam" id="TIGR00810">
    <property type="entry name" value="secG"/>
    <property type="match status" value="1"/>
</dbReference>
<reference evidence="12" key="1">
    <citation type="submission" date="2019-02" db="EMBL/GenBank/DDBJ databases">
        <authorList>
            <person name="Li S.-H."/>
        </authorList>
    </citation>
    <scope>NUCLEOTIDE SEQUENCE</scope>
    <source>
        <strain evidence="12">IMCC8485</strain>
    </source>
</reference>
<evidence type="ECO:0000256" key="2">
    <source>
        <dbReference type="ARBA" id="ARBA00008445"/>
    </source>
</evidence>
<keyword evidence="4 11" id="KW-0813">Transport</keyword>
<comment type="function">
    <text evidence="11">Involved in protein export. Participates in an early event of protein translocation.</text>
</comment>
<evidence type="ECO:0000313" key="12">
    <source>
        <dbReference type="EMBL" id="MCX2974740.1"/>
    </source>
</evidence>
<keyword evidence="5 11" id="KW-1003">Cell membrane</keyword>
<dbReference type="PANTHER" id="PTHR34182">
    <property type="entry name" value="PROTEIN-EXPORT MEMBRANE PROTEIN SECG"/>
    <property type="match status" value="1"/>
</dbReference>
<keyword evidence="7 11" id="KW-0653">Protein transport</keyword>
<keyword evidence="13" id="KW-1185">Reference proteome</keyword>
<evidence type="ECO:0000256" key="6">
    <source>
        <dbReference type="ARBA" id="ARBA00022692"/>
    </source>
</evidence>
<organism evidence="12 13">
    <name type="scientific">Candidatus Seongchinamella marina</name>
    <dbReference type="NCBI Taxonomy" id="2518990"/>
    <lineage>
        <taxon>Bacteria</taxon>
        <taxon>Pseudomonadati</taxon>
        <taxon>Pseudomonadota</taxon>
        <taxon>Gammaproteobacteria</taxon>
        <taxon>Cellvibrionales</taxon>
        <taxon>Halieaceae</taxon>
        <taxon>Seongchinamella</taxon>
    </lineage>
</organism>
<evidence type="ECO:0000256" key="11">
    <source>
        <dbReference type="RuleBase" id="RU365087"/>
    </source>
</evidence>
<evidence type="ECO:0000256" key="5">
    <source>
        <dbReference type="ARBA" id="ARBA00022475"/>
    </source>
</evidence>
<protein>
    <recommendedName>
        <fullName evidence="3 11">Protein-export membrane protein SecG</fullName>
    </recommendedName>
</protein>
<dbReference type="RefSeq" id="WP_007229761.1">
    <property type="nucleotide sequence ID" value="NZ_SHNP01000005.1"/>
</dbReference>
<dbReference type="PANTHER" id="PTHR34182:SF1">
    <property type="entry name" value="PROTEIN-EXPORT MEMBRANE PROTEIN SECG"/>
    <property type="match status" value="1"/>
</dbReference>
<comment type="caution">
    <text evidence="12">The sequence shown here is derived from an EMBL/GenBank/DDBJ whole genome shotgun (WGS) entry which is preliminary data.</text>
</comment>
<comment type="similarity">
    <text evidence="2 11">Belongs to the SecG family.</text>
</comment>
<evidence type="ECO:0000313" key="13">
    <source>
        <dbReference type="Proteomes" id="UP001143307"/>
    </source>
</evidence>
<dbReference type="InterPro" id="IPR004692">
    <property type="entry name" value="SecG"/>
</dbReference>
<sequence>MEQIILIVHLLVALAIIGLIMLQQGKGADMGASFGAGASQTLFGSDGSGNVLTRATGWFVTLFFATSFGLALIASQSSQPVNDLGIDIPGAAMQVREAVESELPVVEDDIPAAIGSGTVEPEGDLPQLD</sequence>
<keyword evidence="6 11" id="KW-0812">Transmembrane</keyword>
<keyword evidence="8 11" id="KW-1133">Transmembrane helix</keyword>
<evidence type="ECO:0000256" key="1">
    <source>
        <dbReference type="ARBA" id="ARBA00004651"/>
    </source>
</evidence>
<accession>A0ABT3SXK8</accession>
<dbReference type="Proteomes" id="UP001143307">
    <property type="component" value="Unassembled WGS sequence"/>
</dbReference>
<evidence type="ECO:0000256" key="4">
    <source>
        <dbReference type="ARBA" id="ARBA00022448"/>
    </source>
</evidence>
<comment type="caution">
    <text evidence="11">Lacks conserved residue(s) required for the propagation of feature annotation.</text>
</comment>
<keyword evidence="9 11" id="KW-0811">Translocation</keyword>
<dbReference type="EMBL" id="SHNP01000005">
    <property type="protein sequence ID" value="MCX2974740.1"/>
    <property type="molecule type" value="Genomic_DNA"/>
</dbReference>
<comment type="subcellular location">
    <subcellularLocation>
        <location evidence="1 11">Cell membrane</location>
        <topology evidence="1 11">Multi-pass membrane protein</topology>
    </subcellularLocation>
</comment>
<evidence type="ECO:0000256" key="8">
    <source>
        <dbReference type="ARBA" id="ARBA00022989"/>
    </source>
</evidence>
<dbReference type="PRINTS" id="PR01651">
    <property type="entry name" value="SECGEXPORT"/>
</dbReference>
<keyword evidence="10 11" id="KW-0472">Membrane</keyword>